<dbReference type="PANTHER" id="PTHR36498:SF1">
    <property type="entry name" value="TATA-BINDING PROTEIN-ASSOCIATED FACTOR 172"/>
    <property type="match status" value="1"/>
</dbReference>
<dbReference type="PROSITE" id="PS51194">
    <property type="entry name" value="HELICASE_CTER"/>
    <property type="match status" value="1"/>
</dbReference>
<comment type="caution">
    <text evidence="3">The sequence shown here is derived from an EMBL/GenBank/DDBJ whole genome shotgun (WGS) entry which is preliminary data.</text>
</comment>
<dbReference type="Pfam" id="PF00271">
    <property type="entry name" value="Helicase_C"/>
    <property type="match status" value="1"/>
</dbReference>
<dbReference type="InterPro" id="IPR049730">
    <property type="entry name" value="SNF2/RAD54-like_C"/>
</dbReference>
<protein>
    <recommendedName>
        <fullName evidence="2">Helicase C-terminal domain-containing protein</fullName>
    </recommendedName>
</protein>
<accession>A0A699ZRP1</accession>
<dbReference type="SUPFAM" id="SSF52540">
    <property type="entry name" value="P-loop containing nucleoside triphosphate hydrolases"/>
    <property type="match status" value="1"/>
</dbReference>
<dbReference type="GO" id="GO:0016887">
    <property type="term" value="F:ATP hydrolysis activity"/>
    <property type="evidence" value="ECO:0007669"/>
    <property type="project" value="InterPro"/>
</dbReference>
<dbReference type="GO" id="GO:0003677">
    <property type="term" value="F:DNA binding"/>
    <property type="evidence" value="ECO:0007669"/>
    <property type="project" value="InterPro"/>
</dbReference>
<dbReference type="Proteomes" id="UP000485058">
    <property type="component" value="Unassembled WGS sequence"/>
</dbReference>
<sequence length="87" mass="9743">RFNADPTIDVLLLTTAVGGLGLNLTSADTVVFLEHDWNPMKDLQAMDRAHRLGQTRTVNVYRLLMKGTLEEKIMGLQQFKLDMANAV</sequence>
<organism evidence="3 4">
    <name type="scientific">Haematococcus lacustris</name>
    <name type="common">Green alga</name>
    <name type="synonym">Haematococcus pluvialis</name>
    <dbReference type="NCBI Taxonomy" id="44745"/>
    <lineage>
        <taxon>Eukaryota</taxon>
        <taxon>Viridiplantae</taxon>
        <taxon>Chlorophyta</taxon>
        <taxon>core chlorophytes</taxon>
        <taxon>Chlorophyceae</taxon>
        <taxon>CS clade</taxon>
        <taxon>Chlamydomonadales</taxon>
        <taxon>Haematococcaceae</taxon>
        <taxon>Haematococcus</taxon>
    </lineage>
</organism>
<dbReference type="InterPro" id="IPR027417">
    <property type="entry name" value="P-loop_NTPase"/>
</dbReference>
<dbReference type="EMBL" id="BLLF01002571">
    <property type="protein sequence ID" value="GFH24565.1"/>
    <property type="molecule type" value="Genomic_DNA"/>
</dbReference>
<gene>
    <name evidence="3" type="ORF">HaLaN_22384</name>
</gene>
<feature type="domain" description="Helicase C-terminal" evidence="2">
    <location>
        <begin position="1"/>
        <end position="87"/>
    </location>
</feature>
<evidence type="ECO:0000259" key="2">
    <source>
        <dbReference type="PROSITE" id="PS51194"/>
    </source>
</evidence>
<feature type="non-terminal residue" evidence="3">
    <location>
        <position position="1"/>
    </location>
</feature>
<dbReference type="PANTHER" id="PTHR36498">
    <property type="entry name" value="TATA-BINDING PROTEIN-ASSOCIATED FACTOR 172"/>
    <property type="match status" value="1"/>
</dbReference>
<reference evidence="3 4" key="1">
    <citation type="submission" date="2020-02" db="EMBL/GenBank/DDBJ databases">
        <title>Draft genome sequence of Haematococcus lacustris strain NIES-144.</title>
        <authorList>
            <person name="Morimoto D."/>
            <person name="Nakagawa S."/>
            <person name="Yoshida T."/>
            <person name="Sawayama S."/>
        </authorList>
    </citation>
    <scope>NUCLEOTIDE SEQUENCE [LARGE SCALE GENOMIC DNA]</scope>
    <source>
        <strain evidence="3 4">NIES-144</strain>
    </source>
</reference>
<feature type="non-terminal residue" evidence="3">
    <location>
        <position position="87"/>
    </location>
</feature>
<evidence type="ECO:0000313" key="3">
    <source>
        <dbReference type="EMBL" id="GFH24565.1"/>
    </source>
</evidence>
<evidence type="ECO:0000313" key="4">
    <source>
        <dbReference type="Proteomes" id="UP000485058"/>
    </source>
</evidence>
<keyword evidence="4" id="KW-1185">Reference proteome</keyword>
<dbReference type="AlphaFoldDB" id="A0A699ZRP1"/>
<name>A0A699ZRP1_HAELA</name>
<keyword evidence="1" id="KW-0378">Hydrolase</keyword>
<dbReference type="CDD" id="cd18793">
    <property type="entry name" value="SF2_C_SNF"/>
    <property type="match status" value="1"/>
</dbReference>
<proteinExistence type="predicted"/>
<dbReference type="GO" id="GO:0017025">
    <property type="term" value="F:TBP-class protein binding"/>
    <property type="evidence" value="ECO:0007669"/>
    <property type="project" value="InterPro"/>
</dbReference>
<dbReference type="Gene3D" id="3.40.50.300">
    <property type="entry name" value="P-loop containing nucleotide triphosphate hydrolases"/>
    <property type="match status" value="1"/>
</dbReference>
<dbReference type="InterPro" id="IPR044972">
    <property type="entry name" value="Mot1"/>
</dbReference>
<dbReference type="InterPro" id="IPR001650">
    <property type="entry name" value="Helicase_C-like"/>
</dbReference>
<evidence type="ECO:0000256" key="1">
    <source>
        <dbReference type="ARBA" id="ARBA00022801"/>
    </source>
</evidence>